<feature type="region of interest" description="Disordered" evidence="1">
    <location>
        <begin position="1118"/>
        <end position="1177"/>
    </location>
</feature>
<feature type="region of interest" description="Disordered" evidence="1">
    <location>
        <begin position="398"/>
        <end position="421"/>
    </location>
</feature>
<comment type="caution">
    <text evidence="3">The sequence shown here is derived from an EMBL/GenBank/DDBJ whole genome shotgun (WGS) entry which is preliminary data.</text>
</comment>
<keyword evidence="2" id="KW-1133">Transmembrane helix</keyword>
<dbReference type="EMBL" id="JAAAJB010000167">
    <property type="protein sequence ID" value="KAG0263203.1"/>
    <property type="molecule type" value="Genomic_DNA"/>
</dbReference>
<feature type="transmembrane region" description="Helical" evidence="2">
    <location>
        <begin position="14"/>
        <end position="34"/>
    </location>
</feature>
<proteinExistence type="predicted"/>
<feature type="compositionally biased region" description="Gly residues" evidence="1">
    <location>
        <begin position="815"/>
        <end position="830"/>
    </location>
</feature>
<feature type="transmembrane region" description="Helical" evidence="2">
    <location>
        <begin position="107"/>
        <end position="132"/>
    </location>
</feature>
<name>A0A9P6QCG9_9FUNG</name>
<keyword evidence="2" id="KW-0472">Membrane</keyword>
<evidence type="ECO:0000313" key="3">
    <source>
        <dbReference type="EMBL" id="KAG0263203.1"/>
    </source>
</evidence>
<feature type="compositionally biased region" description="Polar residues" evidence="1">
    <location>
        <begin position="923"/>
        <end position="932"/>
    </location>
</feature>
<feature type="region of interest" description="Disordered" evidence="1">
    <location>
        <begin position="972"/>
        <end position="992"/>
    </location>
</feature>
<feature type="compositionally biased region" description="Polar residues" evidence="1">
    <location>
        <begin position="1250"/>
        <end position="1265"/>
    </location>
</feature>
<feature type="compositionally biased region" description="Low complexity" evidence="1">
    <location>
        <begin position="933"/>
        <end position="959"/>
    </location>
</feature>
<protein>
    <submittedName>
        <fullName evidence="3">Uncharacterized protein</fullName>
    </submittedName>
</protein>
<keyword evidence="4" id="KW-1185">Reference proteome</keyword>
<feature type="region of interest" description="Disordered" evidence="1">
    <location>
        <begin position="1243"/>
        <end position="1266"/>
    </location>
</feature>
<gene>
    <name evidence="3" type="ORF">DFQ27_001889</name>
</gene>
<feature type="transmembrane region" description="Helical" evidence="2">
    <location>
        <begin position="252"/>
        <end position="273"/>
    </location>
</feature>
<feature type="compositionally biased region" description="Basic and acidic residues" evidence="1">
    <location>
        <begin position="1039"/>
        <end position="1050"/>
    </location>
</feature>
<organism evidence="3 4">
    <name type="scientific">Actinomortierella ambigua</name>
    <dbReference type="NCBI Taxonomy" id="1343610"/>
    <lineage>
        <taxon>Eukaryota</taxon>
        <taxon>Fungi</taxon>
        <taxon>Fungi incertae sedis</taxon>
        <taxon>Mucoromycota</taxon>
        <taxon>Mortierellomycotina</taxon>
        <taxon>Mortierellomycetes</taxon>
        <taxon>Mortierellales</taxon>
        <taxon>Mortierellaceae</taxon>
        <taxon>Actinomortierella</taxon>
    </lineage>
</organism>
<feature type="transmembrane region" description="Helical" evidence="2">
    <location>
        <begin position="206"/>
        <end position="231"/>
    </location>
</feature>
<feature type="compositionally biased region" description="Low complexity" evidence="1">
    <location>
        <begin position="1064"/>
        <end position="1075"/>
    </location>
</feature>
<keyword evidence="2" id="KW-0812">Transmembrane</keyword>
<evidence type="ECO:0000256" key="2">
    <source>
        <dbReference type="SAM" id="Phobius"/>
    </source>
</evidence>
<feature type="compositionally biased region" description="Basic and acidic residues" evidence="1">
    <location>
        <begin position="466"/>
        <end position="491"/>
    </location>
</feature>
<accession>A0A9P6QCG9</accession>
<feature type="region of interest" description="Disordered" evidence="1">
    <location>
        <begin position="686"/>
        <end position="705"/>
    </location>
</feature>
<dbReference type="OrthoDB" id="2407272at2759"/>
<feature type="transmembrane region" description="Helical" evidence="2">
    <location>
        <begin position="73"/>
        <end position="95"/>
    </location>
</feature>
<feature type="region of interest" description="Disordered" evidence="1">
    <location>
        <begin position="455"/>
        <end position="646"/>
    </location>
</feature>
<dbReference type="Proteomes" id="UP000807716">
    <property type="component" value="Unassembled WGS sequence"/>
</dbReference>
<feature type="region of interest" description="Disordered" evidence="1">
    <location>
        <begin position="810"/>
        <end position="959"/>
    </location>
</feature>
<feature type="region of interest" description="Disordered" evidence="1">
    <location>
        <begin position="1311"/>
        <end position="1375"/>
    </location>
</feature>
<evidence type="ECO:0000256" key="1">
    <source>
        <dbReference type="SAM" id="MobiDB-lite"/>
    </source>
</evidence>
<reference evidence="3" key="1">
    <citation type="journal article" date="2020" name="Fungal Divers.">
        <title>Resolving the Mortierellaceae phylogeny through synthesis of multi-gene phylogenetics and phylogenomics.</title>
        <authorList>
            <person name="Vandepol N."/>
            <person name="Liber J."/>
            <person name="Desiro A."/>
            <person name="Na H."/>
            <person name="Kennedy M."/>
            <person name="Barry K."/>
            <person name="Grigoriev I.V."/>
            <person name="Miller A.N."/>
            <person name="O'Donnell K."/>
            <person name="Stajich J.E."/>
            <person name="Bonito G."/>
        </authorList>
    </citation>
    <scope>NUCLEOTIDE SEQUENCE</scope>
    <source>
        <strain evidence="3">BC1065</strain>
    </source>
</reference>
<feature type="compositionally biased region" description="Polar residues" evidence="1">
    <location>
        <begin position="1327"/>
        <end position="1338"/>
    </location>
</feature>
<evidence type="ECO:0000313" key="4">
    <source>
        <dbReference type="Proteomes" id="UP000807716"/>
    </source>
</evidence>
<feature type="region of interest" description="Disordered" evidence="1">
    <location>
        <begin position="1037"/>
        <end position="1091"/>
    </location>
</feature>
<feature type="compositionally biased region" description="Basic and acidic residues" evidence="1">
    <location>
        <begin position="886"/>
        <end position="907"/>
    </location>
</feature>
<sequence>MASPIPLHLLSPTLSYIISMGYFSVMCLLALWMCRRNFTRLRIFACTLTFYGLSIAIMGYLRAVRVASPCWFWVWNFAGELLAVSGLTIAIVSVGNGFYPMSRNRSIYWAMAMGIISLYVTFAIINIGLYIATKMVYHHISYDEVMHLRQEIIHVGMATTEEILAERLDECQRGAIDTCDVPLEGYHSWRQLSFLEREMYARPATWAYMAHQILMLVTCLWVVVYLFIPLVRNHRHGAIGRSVDGDSMAVGVWYLSTLVTLATIYGSLNVYYLTYFELIYHGSVQALDLGIRCIIGPIFFIPAPRCLIEFYRRHFSAMAKSGSNAESRRGGLGSGVATTPRFDGQGSFLNPSFDIRPTASFIGSGNDRGGVDADLPQPQQAYFPPQVVRGSFDILYPNGGGDKEEGGGMTTGETTESGPLKRMYGSLKLFHSRNRGLSSESGRQFNQDYPCELEIHDRSSTPSPLPRDHGRSNKERRPSKERPESTQRLTEEGLNDDTTGSGQYYYPPTNYSSHSDVDPLNVAEIQKTSSGQGLRAPPPHDFGHAKYHTHLSPTAAAATADAPQEWRETPRAEDSLKDKRDSNSTGEDGVSPAEWRHQQQRPSLDLLQGNEARGRHMYRTSQDSSRVSYPRRHRRSYTHSQLEEESMRRASGGAMFSDPLQDYAVSALGGEEHDNSHQTGSIIDMSLQQQQQQQKRHSLGRRSSEVTRRSMLMRDDYHYDIAGRDSFIEVPRQAYGGFTSRDRVARMSDDSSWSPTTAAASSGHGYAFHKVGGGGGGSGGTTAADFYLPELQDSLVSHAVDPTYWSRAPADANGAGSGGSGGGGGSGSGGVRWSRANRDSGILSPAPTNHGSSAVDPSATKSGGPKLQHKSSRTLLGIVGGGGGGKKKEAKEKDAKEKEAPAADKKSATKSRWWPAHRREASAGTTGTTFSNDSDVPPTPSTTTAAAASVVPGSGDITGSSTAALSASTLAGTESTMNAKGGYQHRGIEGPPIEELTKASIQCPSMAEEAARRAEESLWAQYDYPDPYYDESTYRKFLKPKDQLEGDSRRGRGAISHPEDVALSSSSSPQALSSSPPMPSDARSSIQLHAAQLETRGIKSSLEMTSSPIVLPSYGVKATDEIGGTNTPSSPSPASARTSFGGFLTRTASGSKRLVPPKLKPRGLRSKTDTNNNNAVSSAAAGIAMTTTSAPGHGGLGSAGTRVSADAKGMKLQTALPITATRPNPPPEEDLSQAYDLRMAATSLSPPPRQTNWQTTRARASSQLTPMAPQAAAALLLAGRENHGHGHGSGLGKGAAKSSTLSVDTVAANAARAGGGEGSGSVASLSPRTATTATSTGLHGSLWNPGVKTRGTEDDCNGENVGIPRCGEENSPAGE</sequence>
<feature type="compositionally biased region" description="Basic and acidic residues" evidence="1">
    <location>
        <begin position="564"/>
        <end position="582"/>
    </location>
</feature>
<feature type="transmembrane region" description="Helical" evidence="2">
    <location>
        <begin position="41"/>
        <end position="61"/>
    </location>
</feature>